<evidence type="ECO:0000259" key="6">
    <source>
        <dbReference type="Pfam" id="PF16912"/>
    </source>
</evidence>
<comment type="caution">
    <text evidence="7">The sequence shown here is derived from an EMBL/GenBank/DDBJ whole genome shotgun (WGS) entry which is preliminary data.</text>
</comment>
<dbReference type="Pfam" id="PF08240">
    <property type="entry name" value="ADH_N"/>
    <property type="match status" value="1"/>
</dbReference>
<sequence length="349" mass="37401">MRALTVTPQKKDSLDVVDMPEPDPKDGDVLVQGLALGVCGTDHEISEGLYGWAPGGADRLILGHESLGQVLEAPQDSGFAEGDLIVGVVRLPDPEPCGACAHDEWDMCRNGKYTEHGIKEIHGFGSEQWRVHAKFATRLDAGLKDVGMLLEPTTVVAKAWEQVDRIGDRAWFEPKSVLVTGAGPIGLLGALIGVQRGLDVHVLDRAKDGLKPELVKELGATYHADAADEVMKKVKPDVVIEGTGAVPVIQAVLAQNVPYGIVVLTGISNPGDEIPFDLGAVNRDLVLDNGAVVGSVNANLRHYEAGAQVLKEADNAWLERLITRRVPLEKFADAFAKQDDDVKVVLTLS</sequence>
<dbReference type="RefSeq" id="WP_050669353.1">
    <property type="nucleotide sequence ID" value="NZ_LAIR01000002.1"/>
</dbReference>
<proteinExistence type="predicted"/>
<evidence type="ECO:0000313" key="7">
    <source>
        <dbReference type="EMBL" id="KNX37033.1"/>
    </source>
</evidence>
<keyword evidence="2" id="KW-0479">Metal-binding</keyword>
<evidence type="ECO:0000256" key="1">
    <source>
        <dbReference type="ARBA" id="ARBA00001947"/>
    </source>
</evidence>
<dbReference type="SUPFAM" id="SSF50129">
    <property type="entry name" value="GroES-like"/>
    <property type="match status" value="1"/>
</dbReference>
<name>A0A0L6CHP2_9MICO</name>
<dbReference type="PANTHER" id="PTHR43401">
    <property type="entry name" value="L-THREONINE 3-DEHYDROGENASE"/>
    <property type="match status" value="1"/>
</dbReference>
<evidence type="ECO:0000256" key="4">
    <source>
        <dbReference type="ARBA" id="ARBA00023002"/>
    </source>
</evidence>
<dbReference type="STRING" id="1631356.VV01_07545"/>
<dbReference type="PANTHER" id="PTHR43401:SF2">
    <property type="entry name" value="L-THREONINE 3-DEHYDROGENASE"/>
    <property type="match status" value="1"/>
</dbReference>
<comment type="cofactor">
    <cofactor evidence="1">
        <name>Zn(2+)</name>
        <dbReference type="ChEBI" id="CHEBI:29105"/>
    </cofactor>
</comment>
<dbReference type="InterPro" id="IPR031640">
    <property type="entry name" value="Glu_dehyd_C"/>
</dbReference>
<gene>
    <name evidence="7" type="ORF">VV01_07545</name>
</gene>
<evidence type="ECO:0000256" key="2">
    <source>
        <dbReference type="ARBA" id="ARBA00022723"/>
    </source>
</evidence>
<dbReference type="GO" id="GO:0046872">
    <property type="term" value="F:metal ion binding"/>
    <property type="evidence" value="ECO:0007669"/>
    <property type="project" value="UniProtKB-KW"/>
</dbReference>
<evidence type="ECO:0000256" key="3">
    <source>
        <dbReference type="ARBA" id="ARBA00022833"/>
    </source>
</evidence>
<dbReference type="AlphaFoldDB" id="A0A0L6CHP2"/>
<keyword evidence="8" id="KW-1185">Reference proteome</keyword>
<feature type="domain" description="Glucose dehydrogenase C-terminal" evidence="6">
    <location>
        <begin position="145"/>
        <end position="348"/>
    </location>
</feature>
<dbReference type="Proteomes" id="UP000037397">
    <property type="component" value="Unassembled WGS sequence"/>
</dbReference>
<evidence type="ECO:0000259" key="5">
    <source>
        <dbReference type="Pfam" id="PF08240"/>
    </source>
</evidence>
<dbReference type="EMBL" id="LAIR01000002">
    <property type="protein sequence ID" value="KNX37033.1"/>
    <property type="molecule type" value="Genomic_DNA"/>
</dbReference>
<dbReference type="SUPFAM" id="SSF51735">
    <property type="entry name" value="NAD(P)-binding Rossmann-fold domains"/>
    <property type="match status" value="1"/>
</dbReference>
<dbReference type="InterPro" id="IPR036291">
    <property type="entry name" value="NAD(P)-bd_dom_sf"/>
</dbReference>
<keyword evidence="3" id="KW-0862">Zinc</keyword>
<dbReference type="InterPro" id="IPR050129">
    <property type="entry name" value="Zn_alcohol_dh"/>
</dbReference>
<dbReference type="Gene3D" id="3.90.180.10">
    <property type="entry name" value="Medium-chain alcohol dehydrogenases, catalytic domain"/>
    <property type="match status" value="1"/>
</dbReference>
<dbReference type="OrthoDB" id="9797931at2"/>
<accession>A0A0L6CHP2</accession>
<reference evidence="8" key="1">
    <citation type="submission" date="2015-03" db="EMBL/GenBank/DDBJ databases">
        <title>Luteipulveratus halotolerans sp. nov., a novel actinobacterium (Dermacoccaceae) from Sarawak, Malaysia.</title>
        <authorList>
            <person name="Juboi H."/>
            <person name="Basik A."/>
            <person name="Shamsul S.S."/>
            <person name="Arnold P."/>
            <person name="Schmitt E.K."/>
            <person name="Sanglier J.-J."/>
            <person name="Yeo T."/>
        </authorList>
    </citation>
    <scope>NUCLEOTIDE SEQUENCE [LARGE SCALE GENOMIC DNA]</scope>
    <source>
        <strain evidence="8">C296001</strain>
    </source>
</reference>
<keyword evidence="4" id="KW-0560">Oxidoreductase</keyword>
<dbReference type="Pfam" id="PF16912">
    <property type="entry name" value="Glu_dehyd_C"/>
    <property type="match status" value="1"/>
</dbReference>
<evidence type="ECO:0000313" key="8">
    <source>
        <dbReference type="Proteomes" id="UP000037397"/>
    </source>
</evidence>
<protein>
    <submittedName>
        <fullName evidence="7">Theronine dehydrogenase</fullName>
    </submittedName>
</protein>
<dbReference type="Gene3D" id="3.40.50.720">
    <property type="entry name" value="NAD(P)-binding Rossmann-like Domain"/>
    <property type="match status" value="1"/>
</dbReference>
<dbReference type="CDD" id="cd08230">
    <property type="entry name" value="glucose_DH"/>
    <property type="match status" value="1"/>
</dbReference>
<dbReference type="InterPro" id="IPR013154">
    <property type="entry name" value="ADH-like_N"/>
</dbReference>
<organism evidence="7 8">
    <name type="scientific">Luteipulveratus halotolerans</name>
    <dbReference type="NCBI Taxonomy" id="1631356"/>
    <lineage>
        <taxon>Bacteria</taxon>
        <taxon>Bacillati</taxon>
        <taxon>Actinomycetota</taxon>
        <taxon>Actinomycetes</taxon>
        <taxon>Micrococcales</taxon>
        <taxon>Dermacoccaceae</taxon>
        <taxon>Luteipulveratus</taxon>
    </lineage>
</organism>
<dbReference type="PATRIC" id="fig|1631356.3.peg.1457"/>
<feature type="domain" description="Alcohol dehydrogenase-like N-terminal" evidence="5">
    <location>
        <begin position="26"/>
        <end position="138"/>
    </location>
</feature>
<dbReference type="GO" id="GO:0016491">
    <property type="term" value="F:oxidoreductase activity"/>
    <property type="evidence" value="ECO:0007669"/>
    <property type="project" value="UniProtKB-KW"/>
</dbReference>
<dbReference type="InterPro" id="IPR011032">
    <property type="entry name" value="GroES-like_sf"/>
</dbReference>